<dbReference type="PANTHER" id="PTHR45689:SF5">
    <property type="entry name" value="I[[H]] CHANNEL, ISOFORM E"/>
    <property type="match status" value="1"/>
</dbReference>
<dbReference type="Pfam" id="PF00027">
    <property type="entry name" value="cNMP_binding"/>
    <property type="match status" value="1"/>
</dbReference>
<evidence type="ECO:0000313" key="8">
    <source>
        <dbReference type="Proteomes" id="UP000683925"/>
    </source>
</evidence>
<evidence type="ECO:0000256" key="5">
    <source>
        <dbReference type="SAM" id="Phobius"/>
    </source>
</evidence>
<dbReference type="Proteomes" id="UP000683925">
    <property type="component" value="Unassembled WGS sequence"/>
</dbReference>
<protein>
    <recommendedName>
        <fullName evidence="6">Cyclic nucleotide-binding domain-containing protein</fullName>
    </recommendedName>
</protein>
<dbReference type="GO" id="GO:0098855">
    <property type="term" value="C:HCN channel complex"/>
    <property type="evidence" value="ECO:0007669"/>
    <property type="project" value="TreeGrafter"/>
</dbReference>
<dbReference type="InterPro" id="IPR000595">
    <property type="entry name" value="cNMP-bd_dom"/>
</dbReference>
<reference evidence="7" key="1">
    <citation type="submission" date="2021-01" db="EMBL/GenBank/DDBJ databases">
        <authorList>
            <consortium name="Genoscope - CEA"/>
            <person name="William W."/>
        </authorList>
    </citation>
    <scope>NUCLEOTIDE SEQUENCE</scope>
</reference>
<proteinExistence type="predicted"/>
<feature type="transmembrane region" description="Helical" evidence="5">
    <location>
        <begin position="322"/>
        <end position="340"/>
    </location>
</feature>
<dbReference type="GO" id="GO:0003254">
    <property type="term" value="P:regulation of membrane depolarization"/>
    <property type="evidence" value="ECO:0007669"/>
    <property type="project" value="TreeGrafter"/>
</dbReference>
<sequence>MKYQKNAHLFEDGTYIEFSVNNNNNTKKTFIYQQIPDSATAQLFDISSDFNQLDQLSESRLSPEIKSFQARKEESIFQKFLDKIPVFHPTSKGLIAWQFIMVIIIFLYFFYIPLKIAFTDELNGLNPNYNEMVNTFLIFSIIVLGFDLLVSFNTGFTQNGQVNLDRKQIVNNYIIIEFELDFIGVLSLILSYIFDLDFIRLLFYLRIYYVIRFDNKIDHKLLLKKTFKGIYLLIKLIIVMLFVAHIMACIFYGISYSELMKDENNQIPYIDTWIVFNGYVIDNEQIFQASLADRYLVSFYWAITTVSTNGYGDITPKNNSEIGWTLLTMIIAGMVFAFNISSIRETLIDLNQAEIMEHNFEAIISRYMKMKRISIRTQEKVIDYFQYIWKEEKNRNREVEDMLISKLAPELKLQLQYETYVKFVNCRIFYMMYFSDEFLYQLSQYMEEHTYGPKEELYFEDKQGDQYLMYLQKGEVLIFVESCYNSVDVKTRIDYIEQGQCIGQQSFFMNERFPYRAQTQEWCNIYRVSRLKFVDVLREHQKDFELFHLVISKRYSDPYEFYTKLDLKCFTCMSESHQADTCDVTHYYKSNLVFKINVKDDRLKREQFERKRKKQYKSVLIQHQIKRIAQDCMMRMKSTKLRKQINSDSSFEDSEEEDFYQQQQYQNEIGEIRQMLGSILKELGEDVNLNQKQQVKLFIPERPQFDPFERSFCIDEVKNYEYFYPKYNLITIINKIF</sequence>
<feature type="domain" description="Cyclic nucleotide-binding" evidence="6">
    <location>
        <begin position="430"/>
        <end position="537"/>
    </location>
</feature>
<feature type="transmembrane region" description="Helical" evidence="5">
    <location>
        <begin position="132"/>
        <end position="152"/>
    </location>
</feature>
<feature type="transmembrane region" description="Helical" evidence="5">
    <location>
        <begin position="94"/>
        <end position="112"/>
    </location>
</feature>
<gene>
    <name evidence="7" type="ORF">POCTA_138.1.T0370183</name>
</gene>
<dbReference type="OrthoDB" id="290831at2759"/>
<evidence type="ECO:0000256" key="2">
    <source>
        <dbReference type="ARBA" id="ARBA00022692"/>
    </source>
</evidence>
<evidence type="ECO:0000256" key="4">
    <source>
        <dbReference type="ARBA" id="ARBA00023136"/>
    </source>
</evidence>
<keyword evidence="3 5" id="KW-1133">Transmembrane helix</keyword>
<evidence type="ECO:0000313" key="7">
    <source>
        <dbReference type="EMBL" id="CAD8159801.1"/>
    </source>
</evidence>
<feature type="transmembrane region" description="Helical" evidence="5">
    <location>
        <begin position="173"/>
        <end position="194"/>
    </location>
</feature>
<name>A0A8S1U256_PAROT</name>
<dbReference type="PROSITE" id="PS50042">
    <property type="entry name" value="CNMP_BINDING_3"/>
    <property type="match status" value="1"/>
</dbReference>
<keyword evidence="8" id="KW-1185">Reference proteome</keyword>
<dbReference type="GO" id="GO:0005249">
    <property type="term" value="F:voltage-gated potassium channel activity"/>
    <property type="evidence" value="ECO:0007669"/>
    <property type="project" value="TreeGrafter"/>
</dbReference>
<dbReference type="EMBL" id="CAJJDP010000037">
    <property type="protein sequence ID" value="CAD8159801.1"/>
    <property type="molecule type" value="Genomic_DNA"/>
</dbReference>
<evidence type="ECO:0000256" key="1">
    <source>
        <dbReference type="ARBA" id="ARBA00004141"/>
    </source>
</evidence>
<comment type="subcellular location">
    <subcellularLocation>
        <location evidence="1">Membrane</location>
        <topology evidence="1">Multi-pass membrane protein</topology>
    </subcellularLocation>
</comment>
<feature type="transmembrane region" description="Helical" evidence="5">
    <location>
        <begin position="230"/>
        <end position="254"/>
    </location>
</feature>
<dbReference type="Pfam" id="PF00520">
    <property type="entry name" value="Ion_trans"/>
    <property type="match status" value="1"/>
</dbReference>
<dbReference type="GO" id="GO:0035725">
    <property type="term" value="P:sodium ion transmembrane transport"/>
    <property type="evidence" value="ECO:0007669"/>
    <property type="project" value="TreeGrafter"/>
</dbReference>
<organism evidence="7 8">
    <name type="scientific">Paramecium octaurelia</name>
    <dbReference type="NCBI Taxonomy" id="43137"/>
    <lineage>
        <taxon>Eukaryota</taxon>
        <taxon>Sar</taxon>
        <taxon>Alveolata</taxon>
        <taxon>Ciliophora</taxon>
        <taxon>Intramacronucleata</taxon>
        <taxon>Oligohymenophorea</taxon>
        <taxon>Peniculida</taxon>
        <taxon>Parameciidae</taxon>
        <taxon>Paramecium</taxon>
    </lineage>
</organism>
<accession>A0A8S1U256</accession>
<dbReference type="OMA" id="HIMACIF"/>
<dbReference type="InterPro" id="IPR005821">
    <property type="entry name" value="Ion_trans_dom"/>
</dbReference>
<keyword evidence="4 5" id="KW-0472">Membrane</keyword>
<evidence type="ECO:0000256" key="3">
    <source>
        <dbReference type="ARBA" id="ARBA00022989"/>
    </source>
</evidence>
<dbReference type="PANTHER" id="PTHR45689">
    <property type="entry name" value="I[[H]] CHANNEL, ISOFORM E"/>
    <property type="match status" value="1"/>
</dbReference>
<keyword evidence="2 5" id="KW-0812">Transmembrane</keyword>
<evidence type="ECO:0000259" key="6">
    <source>
        <dbReference type="PROSITE" id="PS50042"/>
    </source>
</evidence>
<dbReference type="AlphaFoldDB" id="A0A8S1U256"/>
<comment type="caution">
    <text evidence="7">The sequence shown here is derived from an EMBL/GenBank/DDBJ whole genome shotgun (WGS) entry which is preliminary data.</text>
</comment>
<dbReference type="InterPro" id="IPR051413">
    <property type="entry name" value="K/Na_HCN_channel"/>
</dbReference>